<organism evidence="1 2">
    <name type="scientific">Enterococcus hirae (strain ATCC 9790 / DSM 20160 / JCM 8729 / LMG 6399 / NBRC 3181 / NCIMB 6459 / NCDO 1258 / NCTC 12367 / WDCM 00089 / R)</name>
    <dbReference type="NCBI Taxonomy" id="768486"/>
    <lineage>
        <taxon>Bacteria</taxon>
        <taxon>Bacillati</taxon>
        <taxon>Bacillota</taxon>
        <taxon>Bacilli</taxon>
        <taxon>Lactobacillales</taxon>
        <taxon>Enterococcaceae</taxon>
        <taxon>Enterococcus</taxon>
    </lineage>
</organism>
<dbReference type="EMBL" id="CP003504">
    <property type="protein sequence ID" value="AFM70965.1"/>
    <property type="molecule type" value="Genomic_DNA"/>
</dbReference>
<evidence type="ECO:0000313" key="1">
    <source>
        <dbReference type="EMBL" id="AFM70965.1"/>
    </source>
</evidence>
<protein>
    <submittedName>
        <fullName evidence="1">Uncharacterized protein</fullName>
    </submittedName>
</protein>
<dbReference type="RefSeq" id="WP_014834578.1">
    <property type="nucleotide sequence ID" value="NC_018081.1"/>
</dbReference>
<sequence>MKIKENLYAYPFLDEMILHNVLRSSWLVISKEELELVKLRKYSALSESTQKN</sequence>
<accession>I6S2M4</accession>
<name>I6S2M4_ENTHA</name>
<evidence type="ECO:0000313" key="2">
    <source>
        <dbReference type="Proteomes" id="UP000002895"/>
    </source>
</evidence>
<proteinExistence type="predicted"/>
<gene>
    <name evidence="1" type="ordered locus">EHR_10365</name>
</gene>
<dbReference type="KEGG" id="ehr:EHR_10365"/>
<dbReference type="HOGENOM" id="CLU_3079635_0_0_9"/>
<dbReference type="AlphaFoldDB" id="I6S2M4"/>
<keyword evidence="2" id="KW-1185">Reference proteome</keyword>
<dbReference type="Proteomes" id="UP000002895">
    <property type="component" value="Chromosome"/>
</dbReference>
<reference evidence="1 2" key="1">
    <citation type="journal article" date="2012" name="J. Bacteriol.">
        <title>Genome sequence of Enterococcus hirae (Streptococcus faecalis) ATCC 9790, a model organism for the study of ion transport, bioenergetics, and copper homeostasis.</title>
        <authorList>
            <person name="Gaechter T."/>
            <person name="Wunderlin C."/>
            <person name="Schmidheini T."/>
            <person name="Solioz M."/>
        </authorList>
    </citation>
    <scope>NUCLEOTIDE SEQUENCE [LARGE SCALE GENOMIC DNA]</scope>
    <source>
        <strain evidence="2">ATCC 9790 / DSM 20160 / JCM 8729 / LMG 6399 / NBRC 3181 / NCIMB 6459 / NCDO 1258 / NCTC 12367 / WDCM 00089 / R</strain>
    </source>
</reference>